<gene>
    <name evidence="3" type="ORF">ENU66_08900</name>
</gene>
<evidence type="ECO:0000259" key="2">
    <source>
        <dbReference type="Pfam" id="PF00857"/>
    </source>
</evidence>
<dbReference type="Gene3D" id="3.40.50.850">
    <property type="entry name" value="Isochorismatase-like"/>
    <property type="match status" value="1"/>
</dbReference>
<organism evidence="3">
    <name type="scientific">candidate division WOR-3 bacterium</name>
    <dbReference type="NCBI Taxonomy" id="2052148"/>
    <lineage>
        <taxon>Bacteria</taxon>
        <taxon>Bacteria division WOR-3</taxon>
    </lineage>
</organism>
<dbReference type="InterPro" id="IPR000868">
    <property type="entry name" value="Isochorismatase-like_dom"/>
</dbReference>
<reference evidence="3" key="1">
    <citation type="journal article" date="2020" name="mSystems">
        <title>Genome- and Community-Level Interaction Insights into Carbon Utilization and Element Cycling Functions of Hydrothermarchaeota in Hydrothermal Sediment.</title>
        <authorList>
            <person name="Zhou Z."/>
            <person name="Liu Y."/>
            <person name="Xu W."/>
            <person name="Pan J."/>
            <person name="Luo Z.H."/>
            <person name="Li M."/>
        </authorList>
    </citation>
    <scope>NUCLEOTIDE SEQUENCE [LARGE SCALE GENOMIC DNA]</scope>
    <source>
        <strain evidence="3">SpSt-69</strain>
    </source>
</reference>
<dbReference type="SUPFAM" id="SSF52499">
    <property type="entry name" value="Isochorismatase-like hydrolases"/>
    <property type="match status" value="1"/>
</dbReference>
<accession>A0A7V4E582</accession>
<dbReference type="CDD" id="cd00431">
    <property type="entry name" value="cysteine_hydrolases"/>
    <property type="match status" value="1"/>
</dbReference>
<name>A0A7V4E582_UNCW3</name>
<dbReference type="AlphaFoldDB" id="A0A7V4E582"/>
<feature type="domain" description="Isochorismatase-like" evidence="2">
    <location>
        <begin position="18"/>
        <end position="182"/>
    </location>
</feature>
<evidence type="ECO:0000313" key="3">
    <source>
        <dbReference type="EMBL" id="HGL18430.1"/>
    </source>
</evidence>
<evidence type="ECO:0000256" key="1">
    <source>
        <dbReference type="ARBA" id="ARBA00022801"/>
    </source>
</evidence>
<sequence length="196" mass="22705">MLFTKERESHQFKLTRPVLLIVDLQSYFCHPESPAYLPGVEKILPKVEKLIKSFKMKGLPIFQTIHRRNSLLMEKWWRAQVKPEQTKPVFEDHTIITIKKDTYDAFYNTGLEEALKSLEIEQILIAGVRTHLCVETTARSAFVRGFEVVIPIDAVFEKDEWRHFSSLKNLGHGFAYLCEVEEILCALESLGQDRPG</sequence>
<comment type="caution">
    <text evidence="3">The sequence shown here is derived from an EMBL/GenBank/DDBJ whole genome shotgun (WGS) entry which is preliminary data.</text>
</comment>
<dbReference type="EMBL" id="DTDJ01000052">
    <property type="protein sequence ID" value="HGL18430.1"/>
    <property type="molecule type" value="Genomic_DNA"/>
</dbReference>
<dbReference type="InterPro" id="IPR036380">
    <property type="entry name" value="Isochorismatase-like_sf"/>
</dbReference>
<dbReference type="PANTHER" id="PTHR43540:SF6">
    <property type="entry name" value="ISOCHORISMATASE-LIKE DOMAIN-CONTAINING PROTEIN"/>
    <property type="match status" value="1"/>
</dbReference>
<keyword evidence="1" id="KW-0378">Hydrolase</keyword>
<proteinExistence type="predicted"/>
<protein>
    <submittedName>
        <fullName evidence="3">Isochorismatase family protein</fullName>
    </submittedName>
</protein>
<dbReference type="InterPro" id="IPR050272">
    <property type="entry name" value="Isochorismatase-like_hydrls"/>
</dbReference>
<dbReference type="PANTHER" id="PTHR43540">
    <property type="entry name" value="PEROXYUREIDOACRYLATE/UREIDOACRYLATE AMIDOHYDROLASE-RELATED"/>
    <property type="match status" value="1"/>
</dbReference>
<dbReference type="Pfam" id="PF00857">
    <property type="entry name" value="Isochorismatase"/>
    <property type="match status" value="1"/>
</dbReference>
<dbReference type="GO" id="GO:0016787">
    <property type="term" value="F:hydrolase activity"/>
    <property type="evidence" value="ECO:0007669"/>
    <property type="project" value="UniProtKB-KW"/>
</dbReference>